<dbReference type="HAMAP" id="MF_00378">
    <property type="entry name" value="Exonuc_7_L"/>
    <property type="match status" value="1"/>
</dbReference>
<evidence type="ECO:0000259" key="8">
    <source>
        <dbReference type="Pfam" id="PF13742"/>
    </source>
</evidence>
<dbReference type="Proteomes" id="UP001595956">
    <property type="component" value="Unassembled WGS sequence"/>
</dbReference>
<organism evidence="9 10">
    <name type="scientific">Nocardioides caricicola</name>
    <dbReference type="NCBI Taxonomy" id="634770"/>
    <lineage>
        <taxon>Bacteria</taxon>
        <taxon>Bacillati</taxon>
        <taxon>Actinomycetota</taxon>
        <taxon>Actinomycetes</taxon>
        <taxon>Propionibacteriales</taxon>
        <taxon>Nocardioidaceae</taxon>
        <taxon>Nocardioides</taxon>
    </lineage>
</organism>
<evidence type="ECO:0000259" key="7">
    <source>
        <dbReference type="Pfam" id="PF02601"/>
    </source>
</evidence>
<comment type="subcellular location">
    <subcellularLocation>
        <location evidence="5 6">Cytoplasm</location>
    </subcellularLocation>
</comment>
<evidence type="ECO:0000313" key="9">
    <source>
        <dbReference type="EMBL" id="MFC5495378.1"/>
    </source>
</evidence>
<evidence type="ECO:0000256" key="6">
    <source>
        <dbReference type="RuleBase" id="RU004355"/>
    </source>
</evidence>
<dbReference type="InterPro" id="IPR003753">
    <property type="entry name" value="Exonuc_VII_L"/>
</dbReference>
<feature type="domain" description="Exonuclease VII large subunit C-terminal" evidence="7">
    <location>
        <begin position="129"/>
        <end position="349"/>
    </location>
</feature>
<comment type="similarity">
    <text evidence="5 6">Belongs to the XseA family.</text>
</comment>
<sequence>MALETSLESPAPVRQIANAIAGWVDRLGAVWVEGQVAQVSRRPGMNTVFMTLRDAVADISVPVTCSRTLFDGLNPPLVEGASIVVHAKPSYYANRGTLSLYARDIRMVGLGELLARLERRRQLLAAEGLFAAELKRSLPFLPGTVGLVTAPSSAAERDVLENARRRWPAVRFEVAYAAMQGPRSAAEVIEAVERLDRNAAVEVIVVARGGGSVEDLLPFSDEALIRAVHAIRTPLVSAIGHEPDSPLLDLVADVRASTPTDAAKLVVPDVVEELRQVEHARVRVRGALERWLAREQAGLDALRSRPALADPRTLLDARRDEVEQLRDRARRTLSHALDRAADDIGHQRARARALSPLATLQRGYAVLQDADGHVLTSVDGVAAKDEISVRVADGRIHATTTRTEPIDGNLDGQED</sequence>
<dbReference type="EMBL" id="JBHSMD010000010">
    <property type="protein sequence ID" value="MFC5495378.1"/>
    <property type="molecule type" value="Genomic_DNA"/>
</dbReference>
<keyword evidence="10" id="KW-1185">Reference proteome</keyword>
<proteinExistence type="inferred from homology"/>
<dbReference type="CDD" id="cd04489">
    <property type="entry name" value="ExoVII_LU_OBF"/>
    <property type="match status" value="1"/>
</dbReference>
<evidence type="ECO:0000313" key="10">
    <source>
        <dbReference type="Proteomes" id="UP001595956"/>
    </source>
</evidence>
<keyword evidence="3 5" id="KW-0378">Hydrolase</keyword>
<protein>
    <recommendedName>
        <fullName evidence="5">Exodeoxyribonuclease 7 large subunit</fullName>
        <ecNumber evidence="5">3.1.11.6</ecNumber>
    </recommendedName>
    <alternativeName>
        <fullName evidence="5">Exodeoxyribonuclease VII large subunit</fullName>
        <shortName evidence="5">Exonuclease VII large subunit</shortName>
    </alternativeName>
</protein>
<dbReference type="GO" id="GO:0008855">
    <property type="term" value="F:exodeoxyribonuclease VII activity"/>
    <property type="evidence" value="ECO:0007669"/>
    <property type="project" value="UniProtKB-EC"/>
</dbReference>
<dbReference type="Pfam" id="PF13742">
    <property type="entry name" value="tRNA_anti_2"/>
    <property type="match status" value="1"/>
</dbReference>
<dbReference type="PANTHER" id="PTHR30008:SF0">
    <property type="entry name" value="EXODEOXYRIBONUCLEASE 7 LARGE SUBUNIT"/>
    <property type="match status" value="1"/>
</dbReference>
<keyword evidence="4 5" id="KW-0269">Exonuclease</keyword>
<comment type="caution">
    <text evidence="9">The sequence shown here is derived from an EMBL/GenBank/DDBJ whole genome shotgun (WGS) entry which is preliminary data.</text>
</comment>
<dbReference type="RefSeq" id="WP_345181811.1">
    <property type="nucleotide sequence ID" value="NZ_BAABFQ010000009.1"/>
</dbReference>
<evidence type="ECO:0000256" key="3">
    <source>
        <dbReference type="ARBA" id="ARBA00022801"/>
    </source>
</evidence>
<reference evidence="10" key="1">
    <citation type="journal article" date="2019" name="Int. J. Syst. Evol. Microbiol.">
        <title>The Global Catalogue of Microorganisms (GCM) 10K type strain sequencing project: providing services to taxonomists for standard genome sequencing and annotation.</title>
        <authorList>
            <consortium name="The Broad Institute Genomics Platform"/>
            <consortium name="The Broad Institute Genome Sequencing Center for Infectious Disease"/>
            <person name="Wu L."/>
            <person name="Ma J."/>
        </authorList>
    </citation>
    <scope>NUCLEOTIDE SEQUENCE [LARGE SCALE GENOMIC DNA]</scope>
    <source>
        <strain evidence="10">KACC 13778</strain>
    </source>
</reference>
<gene>
    <name evidence="5 9" type="primary">xseA</name>
    <name evidence="9" type="ORF">ACFPKY_19885</name>
</gene>
<accession>A0ABW0N696</accession>
<keyword evidence="2 5" id="KW-0540">Nuclease</keyword>
<dbReference type="Pfam" id="PF02601">
    <property type="entry name" value="Exonuc_VII_L"/>
    <property type="match status" value="1"/>
</dbReference>
<evidence type="ECO:0000256" key="5">
    <source>
        <dbReference type="HAMAP-Rule" id="MF_00378"/>
    </source>
</evidence>
<keyword evidence="1 5" id="KW-0963">Cytoplasm</keyword>
<dbReference type="NCBIfam" id="TIGR00237">
    <property type="entry name" value="xseA"/>
    <property type="match status" value="1"/>
</dbReference>
<dbReference type="InterPro" id="IPR020579">
    <property type="entry name" value="Exonuc_VII_lsu_C"/>
</dbReference>
<name>A0ABW0N696_9ACTN</name>
<feature type="domain" description="OB-fold nucleic acid binding" evidence="8">
    <location>
        <begin position="13"/>
        <end position="106"/>
    </location>
</feature>
<dbReference type="PANTHER" id="PTHR30008">
    <property type="entry name" value="EXODEOXYRIBONUCLEASE 7 LARGE SUBUNIT"/>
    <property type="match status" value="1"/>
</dbReference>
<evidence type="ECO:0000256" key="2">
    <source>
        <dbReference type="ARBA" id="ARBA00022722"/>
    </source>
</evidence>
<evidence type="ECO:0000256" key="1">
    <source>
        <dbReference type="ARBA" id="ARBA00022490"/>
    </source>
</evidence>
<dbReference type="EC" id="3.1.11.6" evidence="5"/>
<evidence type="ECO:0000256" key="4">
    <source>
        <dbReference type="ARBA" id="ARBA00022839"/>
    </source>
</evidence>
<comment type="catalytic activity">
    <reaction evidence="5 6">
        <text>Exonucleolytic cleavage in either 5'- to 3'- or 3'- to 5'-direction to yield nucleoside 5'-phosphates.</text>
        <dbReference type="EC" id="3.1.11.6"/>
    </reaction>
</comment>
<dbReference type="InterPro" id="IPR025824">
    <property type="entry name" value="OB-fold_nuc-bd_dom"/>
</dbReference>
<comment type="subunit">
    <text evidence="5">Heterooligomer composed of large and small subunits.</text>
</comment>
<comment type="function">
    <text evidence="5">Bidirectionally degrades single-stranded DNA into large acid-insoluble oligonucleotides, which are then degraded further into small acid-soluble oligonucleotides.</text>
</comment>